<accession>A0ABT1IP04</accession>
<dbReference type="EMBL" id="JAMTCO010000025">
    <property type="protein sequence ID" value="MCP2274403.1"/>
    <property type="molecule type" value="Genomic_DNA"/>
</dbReference>
<evidence type="ECO:0000313" key="1">
    <source>
        <dbReference type="EMBL" id="MCP2274403.1"/>
    </source>
</evidence>
<dbReference type="Proteomes" id="UP001205185">
    <property type="component" value="Unassembled WGS sequence"/>
</dbReference>
<sequence>MTDLSATAVRLLRAVVAEGQADWPVLQRSIGTSREAMTQALVELRGLVEMADPVEPWPPLRATEAGRLRLRQIEGREPLAVVAITLDSVPDRDTDALRVAIVSDGDVVLAMDVPVTSYRLSAIREVLVDAPGSVTADMLSGAAHRIGAALLPRCAKCRLSTQDCAQCVWGHVMSRVRVAKQAGGWIRLELRVAPPWTRVPWEMATVGFGDWLVQQPELSVVRRVGSSACTPTVDGEVGILVAVAASDSQAEDQRLAADAAKIVSGTAGMANSSRSLRAVVSTGFTDAADLADRIATARPMVVHVLGHGNAEGLSHLSRADAATAIAQAGVSAVVLAPCFGASAFGTDQAGASLAWQIANLGVSAVVGFDGLAEAAHAAKFAAAFYAELAETGSVEGAVRAGRTGMASAYNQFGQVVLFAA</sequence>
<protein>
    <submittedName>
        <fullName evidence="1">CHAT domain-containing protein</fullName>
    </submittedName>
</protein>
<keyword evidence="2" id="KW-1185">Reference proteome</keyword>
<name>A0ABT1IP04_9PSEU</name>
<reference evidence="1 2" key="1">
    <citation type="submission" date="2022-06" db="EMBL/GenBank/DDBJ databases">
        <title>Genomic Encyclopedia of Archaeal and Bacterial Type Strains, Phase II (KMG-II): from individual species to whole genera.</title>
        <authorList>
            <person name="Goeker M."/>
        </authorList>
    </citation>
    <scope>NUCLEOTIDE SEQUENCE [LARGE SCALE GENOMIC DNA]</scope>
    <source>
        <strain evidence="1 2">DSM 44255</strain>
    </source>
</reference>
<organism evidence="1 2">
    <name type="scientific">Actinokineospora diospyrosa</name>
    <dbReference type="NCBI Taxonomy" id="103728"/>
    <lineage>
        <taxon>Bacteria</taxon>
        <taxon>Bacillati</taxon>
        <taxon>Actinomycetota</taxon>
        <taxon>Actinomycetes</taxon>
        <taxon>Pseudonocardiales</taxon>
        <taxon>Pseudonocardiaceae</taxon>
        <taxon>Actinokineospora</taxon>
    </lineage>
</organism>
<dbReference type="RefSeq" id="WP_253891733.1">
    <property type="nucleotide sequence ID" value="NZ_BAAAVB010000032.1"/>
</dbReference>
<gene>
    <name evidence="1" type="ORF">LV75_006938</name>
</gene>
<comment type="caution">
    <text evidence="1">The sequence shown here is derived from an EMBL/GenBank/DDBJ whole genome shotgun (WGS) entry which is preliminary data.</text>
</comment>
<proteinExistence type="predicted"/>
<evidence type="ECO:0000313" key="2">
    <source>
        <dbReference type="Proteomes" id="UP001205185"/>
    </source>
</evidence>